<evidence type="ECO:0000256" key="2">
    <source>
        <dbReference type="SAM" id="SignalP"/>
    </source>
</evidence>
<keyword evidence="2" id="KW-0732">Signal</keyword>
<feature type="chain" id="PRO_5041718780" description="GPI transamidase component PIG-T" evidence="2">
    <location>
        <begin position="26"/>
        <end position="578"/>
    </location>
</feature>
<evidence type="ECO:0000256" key="1">
    <source>
        <dbReference type="SAM" id="Phobius"/>
    </source>
</evidence>
<feature type="transmembrane region" description="Helical" evidence="1">
    <location>
        <begin position="559"/>
        <end position="576"/>
    </location>
</feature>
<feature type="transmembrane region" description="Helical" evidence="1">
    <location>
        <begin position="483"/>
        <end position="504"/>
    </location>
</feature>
<protein>
    <recommendedName>
        <fullName evidence="5">GPI transamidase component PIG-T</fullName>
    </recommendedName>
</protein>
<dbReference type="InterPro" id="IPR007245">
    <property type="entry name" value="PIG-T"/>
</dbReference>
<reference evidence="3" key="1">
    <citation type="submission" date="2023-07" db="EMBL/GenBank/DDBJ databases">
        <title>draft genome sequence of fig (Ficus carica).</title>
        <authorList>
            <person name="Takahashi T."/>
            <person name="Nishimura K."/>
        </authorList>
    </citation>
    <scope>NUCLEOTIDE SEQUENCE</scope>
</reference>
<keyword evidence="1" id="KW-0812">Transmembrane</keyword>
<dbReference type="AlphaFoldDB" id="A0AA88D8X8"/>
<dbReference type="PANTHER" id="PTHR12959">
    <property type="entry name" value="GPI TRANSAMIDASE COMPONENT PIG-T-RELATED"/>
    <property type="match status" value="1"/>
</dbReference>
<dbReference type="GO" id="GO:0042765">
    <property type="term" value="C:GPI-anchor transamidase complex"/>
    <property type="evidence" value="ECO:0007669"/>
    <property type="project" value="InterPro"/>
</dbReference>
<proteinExistence type="predicted"/>
<evidence type="ECO:0000313" key="4">
    <source>
        <dbReference type="Proteomes" id="UP001187192"/>
    </source>
</evidence>
<evidence type="ECO:0008006" key="5">
    <source>
        <dbReference type="Google" id="ProtNLM"/>
    </source>
</evidence>
<keyword evidence="1" id="KW-0472">Membrane</keyword>
<dbReference type="PANTHER" id="PTHR12959:SF11">
    <property type="entry name" value="GPI TRANSAMIDASE COMPONENT PIG-T"/>
    <property type="match status" value="1"/>
</dbReference>
<dbReference type="GO" id="GO:0016255">
    <property type="term" value="P:attachment of GPI anchor to protein"/>
    <property type="evidence" value="ECO:0007669"/>
    <property type="project" value="InterPro"/>
</dbReference>
<gene>
    <name evidence="3" type="ORF">TIFTF001_019457</name>
</gene>
<name>A0AA88D8X8_FICCA</name>
<comment type="caution">
    <text evidence="3">The sequence shown here is derived from an EMBL/GenBank/DDBJ whole genome shotgun (WGS) entry which is preliminary data.</text>
</comment>
<keyword evidence="4" id="KW-1185">Reference proteome</keyword>
<feature type="signal peptide" evidence="2">
    <location>
        <begin position="1"/>
        <end position="25"/>
    </location>
</feature>
<sequence>MAVHPFRQILLLYLLLFCRFFYSNAAFGSAVDEEEFSEELLLRPLPDRKVLAHFNFQTRAPPTSSNGRHHHLFPKAISQLVQKFRIKEMELSFTQGRWNYERWGGFDPIPSNNAKPPGVELWAVFDVPHDQVDASWKNLTHALSGSGIVLEQTLTAVLQPNEKRTLVTSLETKLQPSWSLTSIFGRRVSGRCVLAKTSNVYLLLDKGLVTELNNLQKDNEIARSENVNYEDLRSSYGFQLSVNPDRVLEEGSGSHTNNPSLVYVFSVEKYSESEPFDLGLTWKVPVLWSCQQAPLHASRFLMGSGNERGAIAISFESTRLSEGLLRSDVIEDNCKLQVKIFQVVPWYIKVYYHTLQVFIDGQQQAISDVVDKMHVSPSEDKVSPGMMEVILKFPCGLKSAVATLEFDKGFLHIDEYPPDANQGFDIPSAVISYPDFHASTQFVEDKSLQALPILAKLQENNYVLSYTEVLLVPLTTPDFSMPYNVITITCTVFALYFGSLLNVLRRRVGEEERFLKSKDVKKGGPITRFLSKLSAKFTGRPLETPESPSTSSSFISSKLILKVILVAGIAIVWHFFLE</sequence>
<organism evidence="3 4">
    <name type="scientific">Ficus carica</name>
    <name type="common">Common fig</name>
    <dbReference type="NCBI Taxonomy" id="3494"/>
    <lineage>
        <taxon>Eukaryota</taxon>
        <taxon>Viridiplantae</taxon>
        <taxon>Streptophyta</taxon>
        <taxon>Embryophyta</taxon>
        <taxon>Tracheophyta</taxon>
        <taxon>Spermatophyta</taxon>
        <taxon>Magnoliopsida</taxon>
        <taxon>eudicotyledons</taxon>
        <taxon>Gunneridae</taxon>
        <taxon>Pentapetalae</taxon>
        <taxon>rosids</taxon>
        <taxon>fabids</taxon>
        <taxon>Rosales</taxon>
        <taxon>Moraceae</taxon>
        <taxon>Ficeae</taxon>
        <taxon>Ficus</taxon>
    </lineage>
</organism>
<accession>A0AA88D8X8</accession>
<dbReference type="EMBL" id="BTGU01000033">
    <property type="protein sequence ID" value="GMN50303.1"/>
    <property type="molecule type" value="Genomic_DNA"/>
</dbReference>
<keyword evidence="1" id="KW-1133">Transmembrane helix</keyword>
<dbReference type="Pfam" id="PF04113">
    <property type="entry name" value="Gpi16"/>
    <property type="match status" value="2"/>
</dbReference>
<evidence type="ECO:0000313" key="3">
    <source>
        <dbReference type="EMBL" id="GMN50303.1"/>
    </source>
</evidence>
<dbReference type="Proteomes" id="UP001187192">
    <property type="component" value="Unassembled WGS sequence"/>
</dbReference>